<keyword evidence="1" id="KW-0479">Metal-binding</keyword>
<dbReference type="EMBL" id="MU843063">
    <property type="protein sequence ID" value="KAK2022061.1"/>
    <property type="molecule type" value="Genomic_DNA"/>
</dbReference>
<dbReference type="GO" id="GO:0000981">
    <property type="term" value="F:DNA-binding transcription factor activity, RNA polymerase II-specific"/>
    <property type="evidence" value="ECO:0007669"/>
    <property type="project" value="TreeGrafter"/>
</dbReference>
<dbReference type="InterPro" id="IPR036236">
    <property type="entry name" value="Znf_C2H2_sf"/>
</dbReference>
<dbReference type="AlphaFoldDB" id="A0AAD9LU30"/>
<keyword evidence="4" id="KW-0862">Zinc</keyword>
<feature type="non-terminal residue" evidence="7">
    <location>
        <position position="205"/>
    </location>
</feature>
<keyword evidence="2" id="KW-0677">Repeat</keyword>
<evidence type="ECO:0000313" key="7">
    <source>
        <dbReference type="EMBL" id="KAK2022061.1"/>
    </source>
</evidence>
<evidence type="ECO:0000313" key="8">
    <source>
        <dbReference type="Proteomes" id="UP001232148"/>
    </source>
</evidence>
<dbReference type="PROSITE" id="PS00028">
    <property type="entry name" value="ZINC_FINGER_C2H2_1"/>
    <property type="match status" value="4"/>
</dbReference>
<comment type="caution">
    <text evidence="7">The sequence shown here is derived from an EMBL/GenBank/DDBJ whole genome shotgun (WGS) entry which is preliminary data.</text>
</comment>
<evidence type="ECO:0000259" key="6">
    <source>
        <dbReference type="PROSITE" id="PS50157"/>
    </source>
</evidence>
<dbReference type="Proteomes" id="UP001232148">
    <property type="component" value="Unassembled WGS sequence"/>
</dbReference>
<sequence>MELMELVENEPTARPFLCNWQSCNKSFNRNSDLKRHCRIHTNERPYSCTMPGCGKSFIQRSALTVHIRIHTGEKPHQCQHIGCEKRFSDSSSLVRHRRIHSGKRPYKCTHYGCLKSFCRKTAMVKHQKLSHQCDMQNGGDILDDCTTHSDSGESPLTPNHANMQWNPHHQAFMAMNHPGMGHFMSQATSFNSYNQLMNGYQIQQR</sequence>
<organism evidence="7 8">
    <name type="scientific">Colletotrichum zoysiae</name>
    <dbReference type="NCBI Taxonomy" id="1216348"/>
    <lineage>
        <taxon>Eukaryota</taxon>
        <taxon>Fungi</taxon>
        <taxon>Dikarya</taxon>
        <taxon>Ascomycota</taxon>
        <taxon>Pezizomycotina</taxon>
        <taxon>Sordariomycetes</taxon>
        <taxon>Hypocreomycetidae</taxon>
        <taxon>Glomerellales</taxon>
        <taxon>Glomerellaceae</taxon>
        <taxon>Colletotrichum</taxon>
        <taxon>Colletotrichum graminicola species complex</taxon>
    </lineage>
</organism>
<evidence type="ECO:0000256" key="1">
    <source>
        <dbReference type="ARBA" id="ARBA00022723"/>
    </source>
</evidence>
<evidence type="ECO:0000256" key="4">
    <source>
        <dbReference type="ARBA" id="ARBA00022833"/>
    </source>
</evidence>
<proteinExistence type="predicted"/>
<dbReference type="Gene3D" id="3.30.160.60">
    <property type="entry name" value="Classic Zinc Finger"/>
    <property type="match status" value="4"/>
</dbReference>
<dbReference type="PANTHER" id="PTHR23235">
    <property type="entry name" value="KRUEPPEL-LIKE TRANSCRIPTION FACTOR"/>
    <property type="match status" value="1"/>
</dbReference>
<dbReference type="Pfam" id="PF00096">
    <property type="entry name" value="zf-C2H2"/>
    <property type="match status" value="3"/>
</dbReference>
<dbReference type="PANTHER" id="PTHR23235:SF120">
    <property type="entry name" value="KRUPPEL-LIKE FACTOR 15"/>
    <property type="match status" value="1"/>
</dbReference>
<name>A0AAD9LU30_9PEZI</name>
<dbReference type="FunFam" id="3.30.160.60:FF:002343">
    <property type="entry name" value="Zinc finger protein 33A"/>
    <property type="match status" value="1"/>
</dbReference>
<dbReference type="PROSITE" id="PS50157">
    <property type="entry name" value="ZINC_FINGER_C2H2_2"/>
    <property type="match status" value="4"/>
</dbReference>
<reference evidence="7" key="1">
    <citation type="submission" date="2021-06" db="EMBL/GenBank/DDBJ databases">
        <title>Comparative genomics, transcriptomics and evolutionary studies reveal genomic signatures of adaptation to plant cell wall in hemibiotrophic fungi.</title>
        <authorList>
            <consortium name="DOE Joint Genome Institute"/>
            <person name="Baroncelli R."/>
            <person name="Diaz J.F."/>
            <person name="Benocci T."/>
            <person name="Peng M."/>
            <person name="Battaglia E."/>
            <person name="Haridas S."/>
            <person name="Andreopoulos W."/>
            <person name="Labutti K."/>
            <person name="Pangilinan J."/>
            <person name="Floch G.L."/>
            <person name="Makela M.R."/>
            <person name="Henrissat B."/>
            <person name="Grigoriev I.V."/>
            <person name="Crouch J.A."/>
            <person name="De Vries R.P."/>
            <person name="Sukno S.A."/>
            <person name="Thon M.R."/>
        </authorList>
    </citation>
    <scope>NUCLEOTIDE SEQUENCE</scope>
    <source>
        <strain evidence="7">MAFF235873</strain>
    </source>
</reference>
<feature type="domain" description="C2H2-type" evidence="6">
    <location>
        <begin position="76"/>
        <end position="105"/>
    </location>
</feature>
<keyword evidence="3 5" id="KW-0863">Zinc-finger</keyword>
<accession>A0AAD9LU30</accession>
<evidence type="ECO:0000256" key="3">
    <source>
        <dbReference type="ARBA" id="ARBA00022771"/>
    </source>
</evidence>
<dbReference type="GO" id="GO:0008270">
    <property type="term" value="F:zinc ion binding"/>
    <property type="evidence" value="ECO:0007669"/>
    <property type="project" value="UniProtKB-KW"/>
</dbReference>
<dbReference type="SMART" id="SM00355">
    <property type="entry name" value="ZnF_C2H2"/>
    <property type="match status" value="4"/>
</dbReference>
<dbReference type="FunFam" id="3.30.160.60:FF:000125">
    <property type="entry name" value="Putative zinc finger protein 143"/>
    <property type="match status" value="2"/>
</dbReference>
<evidence type="ECO:0000256" key="2">
    <source>
        <dbReference type="ARBA" id="ARBA00022737"/>
    </source>
</evidence>
<dbReference type="GO" id="GO:0000978">
    <property type="term" value="F:RNA polymerase II cis-regulatory region sequence-specific DNA binding"/>
    <property type="evidence" value="ECO:0007669"/>
    <property type="project" value="UniProtKB-ARBA"/>
</dbReference>
<dbReference type="InterPro" id="IPR013087">
    <property type="entry name" value="Znf_C2H2_type"/>
</dbReference>
<evidence type="ECO:0000256" key="5">
    <source>
        <dbReference type="PROSITE-ProRule" id="PRU00042"/>
    </source>
</evidence>
<dbReference type="SUPFAM" id="SSF57667">
    <property type="entry name" value="beta-beta-alpha zinc fingers"/>
    <property type="match status" value="3"/>
</dbReference>
<protein>
    <recommendedName>
        <fullName evidence="6">C2H2-type domain-containing protein</fullName>
    </recommendedName>
</protein>
<feature type="domain" description="C2H2-type" evidence="6">
    <location>
        <begin position="16"/>
        <end position="45"/>
    </location>
</feature>
<gene>
    <name evidence="7" type="ORF">LX32DRAFT_516655</name>
</gene>
<feature type="domain" description="C2H2-type" evidence="6">
    <location>
        <begin position="106"/>
        <end position="136"/>
    </location>
</feature>
<feature type="domain" description="C2H2-type" evidence="6">
    <location>
        <begin position="46"/>
        <end position="75"/>
    </location>
</feature>
<keyword evidence="8" id="KW-1185">Reference proteome</keyword>